<sequence length="285" mass="30747">MSTNTTIARRGRQVARDDAANLTIKAWPSVPQCGKLPVEWVGYAPPFKFYMLDANQTDLGLQTTLKAPNGTVMLTVKLPPQVIYIAVEDNLHTRVTSKPVAILRGHDKCTTGLTLGHKLGTMGGVVGALFVIALVLLLRRRRSQGRLARSYVRKREPETLRLNDLVPEDTVALIRAAARPARRPPPSASPLPLTPMELPPSLSPPLRPPPVRRETGEPDPDDVAPPYSPANATKYPPLTHLVVGGEGSHHGGAAAAEGRDSTEEVHLNPISPPPPLTPLSPRPTM</sequence>
<proteinExistence type="predicted"/>
<evidence type="ECO:0000256" key="1">
    <source>
        <dbReference type="SAM" id="MobiDB-lite"/>
    </source>
</evidence>
<dbReference type="Proteomes" id="UP000827549">
    <property type="component" value="Chromosome 1"/>
</dbReference>
<feature type="compositionally biased region" description="Basic and acidic residues" evidence="1">
    <location>
        <begin position="257"/>
        <end position="266"/>
    </location>
</feature>
<name>A0AAF0Y0R8_9TREE</name>
<evidence type="ECO:0000313" key="4">
    <source>
        <dbReference type="Proteomes" id="UP000827549"/>
    </source>
</evidence>
<keyword evidence="2" id="KW-0812">Transmembrane</keyword>
<dbReference type="EMBL" id="CP086714">
    <property type="protein sequence ID" value="WOO77072.1"/>
    <property type="molecule type" value="Genomic_DNA"/>
</dbReference>
<dbReference type="AlphaFoldDB" id="A0AAF0Y0R8"/>
<dbReference type="GeneID" id="87803926"/>
<protein>
    <submittedName>
        <fullName evidence="3">Uncharacterized protein</fullName>
    </submittedName>
</protein>
<feature type="region of interest" description="Disordered" evidence="1">
    <location>
        <begin position="176"/>
        <end position="285"/>
    </location>
</feature>
<keyword evidence="4" id="KW-1185">Reference proteome</keyword>
<feature type="transmembrane region" description="Helical" evidence="2">
    <location>
        <begin position="119"/>
        <end position="138"/>
    </location>
</feature>
<reference evidence="3" key="1">
    <citation type="submission" date="2023-10" db="EMBL/GenBank/DDBJ databases">
        <authorList>
            <person name="Noh H."/>
        </authorList>
    </citation>
    <scope>NUCLEOTIDE SEQUENCE</scope>
    <source>
        <strain evidence="3">DUCC4014</strain>
    </source>
</reference>
<feature type="compositionally biased region" description="Pro residues" evidence="1">
    <location>
        <begin position="183"/>
        <end position="209"/>
    </location>
</feature>
<evidence type="ECO:0000313" key="3">
    <source>
        <dbReference type="EMBL" id="WOO77072.1"/>
    </source>
</evidence>
<gene>
    <name evidence="3" type="ORF">LOC62_01G000668</name>
</gene>
<keyword evidence="2" id="KW-1133">Transmembrane helix</keyword>
<accession>A0AAF0Y0R8</accession>
<organism evidence="3 4">
    <name type="scientific">Vanrija pseudolonga</name>
    <dbReference type="NCBI Taxonomy" id="143232"/>
    <lineage>
        <taxon>Eukaryota</taxon>
        <taxon>Fungi</taxon>
        <taxon>Dikarya</taxon>
        <taxon>Basidiomycota</taxon>
        <taxon>Agaricomycotina</taxon>
        <taxon>Tremellomycetes</taxon>
        <taxon>Trichosporonales</taxon>
        <taxon>Trichosporonaceae</taxon>
        <taxon>Vanrija</taxon>
    </lineage>
</organism>
<dbReference type="RefSeq" id="XP_062623104.1">
    <property type="nucleotide sequence ID" value="XM_062767120.1"/>
</dbReference>
<evidence type="ECO:0000256" key="2">
    <source>
        <dbReference type="SAM" id="Phobius"/>
    </source>
</evidence>
<keyword evidence="2" id="KW-0472">Membrane</keyword>
<feature type="compositionally biased region" description="Pro residues" evidence="1">
    <location>
        <begin position="270"/>
        <end position="285"/>
    </location>
</feature>